<protein>
    <recommendedName>
        <fullName evidence="5">G-protein coupled receptors family 1 profile domain-containing protein</fullName>
    </recommendedName>
</protein>
<keyword evidence="2" id="KW-0472">Membrane</keyword>
<dbReference type="AlphaFoldDB" id="A0A137PFI7"/>
<evidence type="ECO:0000256" key="2">
    <source>
        <dbReference type="SAM" id="Phobius"/>
    </source>
</evidence>
<reference evidence="3 4" key="1">
    <citation type="journal article" date="2015" name="Genome Biol. Evol.">
        <title>Phylogenomic analyses indicate that early fungi evolved digesting cell walls of algal ancestors of land plants.</title>
        <authorList>
            <person name="Chang Y."/>
            <person name="Wang S."/>
            <person name="Sekimoto S."/>
            <person name="Aerts A.L."/>
            <person name="Choi C."/>
            <person name="Clum A."/>
            <person name="LaButti K.M."/>
            <person name="Lindquist E.A."/>
            <person name="Yee Ngan C."/>
            <person name="Ohm R.A."/>
            <person name="Salamov A.A."/>
            <person name="Grigoriev I.V."/>
            <person name="Spatafora J.W."/>
            <person name="Berbee M.L."/>
        </authorList>
    </citation>
    <scope>NUCLEOTIDE SEQUENCE [LARGE SCALE GENOMIC DNA]</scope>
    <source>
        <strain evidence="3 4">NRRL 28638</strain>
    </source>
</reference>
<feature type="coiled-coil region" evidence="1">
    <location>
        <begin position="197"/>
        <end position="224"/>
    </location>
</feature>
<feature type="transmembrane region" description="Helical" evidence="2">
    <location>
        <begin position="50"/>
        <end position="69"/>
    </location>
</feature>
<sequence length="314" mass="34224">MAVPPSLVIASNINLVINPIGMAFASLVLLSIIGLGLINKNLTTRMTVRLVAVIAFTDLLAHVGEYYAASNLSLVVGTPVCTGVNGFRLFARTFYCCINLAICFHLYRSLVLLKKSTWKSEIFIWIATSVAVVTITLYYWGIGAMEGVKGRGRCTPGVGNKSLNAAFTAVQGSVNLFTMVIGILTIVSCRRNLNKWINVFSSTLTEHEDNLDQLIQERRKMAVRSFLYPLSTCITLPFEAIFLILTAAEAYPFNMSIPMNLTLGLAGILTAAAFAIDPSTHKSFKSAYSQIKYGNSNKKDNVGNFGVDNNDIAL</sequence>
<proteinExistence type="predicted"/>
<evidence type="ECO:0008006" key="5">
    <source>
        <dbReference type="Google" id="ProtNLM"/>
    </source>
</evidence>
<dbReference type="Proteomes" id="UP000070444">
    <property type="component" value="Unassembled WGS sequence"/>
</dbReference>
<gene>
    <name evidence="3" type="ORF">CONCODRAFT_3290</name>
</gene>
<evidence type="ECO:0000256" key="1">
    <source>
        <dbReference type="SAM" id="Coils"/>
    </source>
</evidence>
<keyword evidence="2" id="KW-1133">Transmembrane helix</keyword>
<dbReference type="EMBL" id="KQ964432">
    <property type="protein sequence ID" value="KXN73730.1"/>
    <property type="molecule type" value="Genomic_DNA"/>
</dbReference>
<organism evidence="3 4">
    <name type="scientific">Conidiobolus coronatus (strain ATCC 28846 / CBS 209.66 / NRRL 28638)</name>
    <name type="common">Delacroixia coronata</name>
    <dbReference type="NCBI Taxonomy" id="796925"/>
    <lineage>
        <taxon>Eukaryota</taxon>
        <taxon>Fungi</taxon>
        <taxon>Fungi incertae sedis</taxon>
        <taxon>Zoopagomycota</taxon>
        <taxon>Entomophthoromycotina</taxon>
        <taxon>Entomophthoromycetes</taxon>
        <taxon>Entomophthorales</taxon>
        <taxon>Ancylistaceae</taxon>
        <taxon>Conidiobolus</taxon>
    </lineage>
</organism>
<feature type="transmembrane region" description="Helical" evidence="2">
    <location>
        <begin position="257"/>
        <end position="276"/>
    </location>
</feature>
<name>A0A137PFI7_CONC2</name>
<feature type="transmembrane region" description="Helical" evidence="2">
    <location>
        <begin position="162"/>
        <end position="187"/>
    </location>
</feature>
<accession>A0A137PFI7</accession>
<feature type="transmembrane region" description="Helical" evidence="2">
    <location>
        <begin position="226"/>
        <end position="245"/>
    </location>
</feature>
<evidence type="ECO:0000313" key="4">
    <source>
        <dbReference type="Proteomes" id="UP000070444"/>
    </source>
</evidence>
<feature type="transmembrane region" description="Helical" evidence="2">
    <location>
        <begin position="122"/>
        <end position="142"/>
    </location>
</feature>
<keyword evidence="1" id="KW-0175">Coiled coil</keyword>
<keyword evidence="2" id="KW-0812">Transmembrane</keyword>
<keyword evidence="4" id="KW-1185">Reference proteome</keyword>
<feature type="transmembrane region" description="Helical" evidence="2">
    <location>
        <begin position="20"/>
        <end position="38"/>
    </location>
</feature>
<evidence type="ECO:0000313" key="3">
    <source>
        <dbReference type="EMBL" id="KXN73730.1"/>
    </source>
</evidence>
<feature type="transmembrane region" description="Helical" evidence="2">
    <location>
        <begin position="89"/>
        <end position="110"/>
    </location>
</feature>